<accession>M8B493</accession>
<dbReference type="EnsemblPlants" id="EMT11567">
    <property type="protein sequence ID" value="EMT11567"/>
    <property type="gene ID" value="F775_03483"/>
</dbReference>
<name>M8B493_AEGTA</name>
<proteinExistence type="predicted"/>
<evidence type="ECO:0000259" key="1">
    <source>
        <dbReference type="Pfam" id="PF12776"/>
    </source>
</evidence>
<dbReference type="InterPro" id="IPR024752">
    <property type="entry name" value="Myb/SANT-like_dom"/>
</dbReference>
<dbReference type="PANTHER" id="PTHR47851:SF7">
    <property type="entry name" value="MYB_SANT-LIKE DOMAIN-CONTAINING PROTEIN"/>
    <property type="match status" value="1"/>
</dbReference>
<protein>
    <recommendedName>
        <fullName evidence="1">Myb/SANT-like domain-containing protein</fullName>
    </recommendedName>
</protein>
<organism evidence="2">
    <name type="scientific">Aegilops tauschii</name>
    <name type="common">Tausch's goatgrass</name>
    <name type="synonym">Aegilops squarrosa</name>
    <dbReference type="NCBI Taxonomy" id="37682"/>
    <lineage>
        <taxon>Eukaryota</taxon>
        <taxon>Viridiplantae</taxon>
        <taxon>Streptophyta</taxon>
        <taxon>Embryophyta</taxon>
        <taxon>Tracheophyta</taxon>
        <taxon>Spermatophyta</taxon>
        <taxon>Magnoliopsida</taxon>
        <taxon>Liliopsida</taxon>
        <taxon>Poales</taxon>
        <taxon>Poaceae</taxon>
        <taxon>BOP clade</taxon>
        <taxon>Pooideae</taxon>
        <taxon>Triticodae</taxon>
        <taxon>Triticeae</taxon>
        <taxon>Triticinae</taxon>
        <taxon>Aegilops</taxon>
    </lineage>
</organism>
<feature type="domain" description="Myb/SANT-like" evidence="1">
    <location>
        <begin position="4"/>
        <end position="96"/>
    </location>
</feature>
<reference evidence="2" key="1">
    <citation type="submission" date="2015-06" db="UniProtKB">
        <authorList>
            <consortium name="EnsemblPlants"/>
        </authorList>
    </citation>
    <scope>IDENTIFICATION</scope>
</reference>
<evidence type="ECO:0000313" key="2">
    <source>
        <dbReference type="EnsemblPlants" id="EMT11567"/>
    </source>
</evidence>
<dbReference type="Pfam" id="PF12776">
    <property type="entry name" value="Myb_DNA-bind_3"/>
    <property type="match status" value="1"/>
</dbReference>
<dbReference type="PANTHER" id="PTHR47851">
    <property type="entry name" value="OS06G0588700 PROTEIN-RELATED"/>
    <property type="match status" value="1"/>
</dbReference>
<sequence>MVAEWTIKNTRIITELFAEQVKAGIRLNTHLTANAYEEVGRKFKIRTGLEHTYNQLKNKWEKLRSDYSVFKKLYLKETGAGWDIEHNTVKQDAEWRNKAKIVNSILRCAYHIFSLVVKIYYLCCIVGHSRLLQVHRLRNEENLRFMFGDITSDGSDHWNPSFGTPPSTTLISSAINLEQIEDVDLLEDTQVPSPITPKVNKRLEKIICDTNKRPKTTQVMQVQITMIGSTPLMDCGGFLELGRSGQLCSWIRGSWELASYRTGP</sequence>
<dbReference type="AlphaFoldDB" id="M8B493"/>